<dbReference type="Proteomes" id="UP000193144">
    <property type="component" value="Unassembled WGS sequence"/>
</dbReference>
<feature type="signal peptide" evidence="1">
    <location>
        <begin position="1"/>
        <end position="22"/>
    </location>
</feature>
<sequence>MLCTRTTLLSLLSLLAVTTSASVPVGGKIGVSGWTFGRENCSQDSKDLLEPDGVCVHLPGKRMQISYIGEGCRVFVYEKENCSGYEKQVYARDRGDEWWSGCTDISGYYAIKVWCG</sequence>
<keyword evidence="3" id="KW-1185">Reference proteome</keyword>
<gene>
    <name evidence="2" type="ORF">BCR34DRAFT_581362</name>
</gene>
<dbReference type="OrthoDB" id="4965171at2759"/>
<protein>
    <recommendedName>
        <fullName evidence="4">Beta/gamma crystallin 'Greek key' domain-containing protein</fullName>
    </recommendedName>
</protein>
<name>A0A1Y1Y168_9PLEO</name>
<evidence type="ECO:0000313" key="2">
    <source>
        <dbReference type="EMBL" id="ORX91750.1"/>
    </source>
</evidence>
<proteinExistence type="predicted"/>
<evidence type="ECO:0000256" key="1">
    <source>
        <dbReference type="SAM" id="SignalP"/>
    </source>
</evidence>
<keyword evidence="1" id="KW-0732">Signal</keyword>
<comment type="caution">
    <text evidence="2">The sequence shown here is derived from an EMBL/GenBank/DDBJ whole genome shotgun (WGS) entry which is preliminary data.</text>
</comment>
<evidence type="ECO:0008006" key="4">
    <source>
        <dbReference type="Google" id="ProtNLM"/>
    </source>
</evidence>
<dbReference type="EMBL" id="MCFA01000439">
    <property type="protein sequence ID" value="ORX91750.1"/>
    <property type="molecule type" value="Genomic_DNA"/>
</dbReference>
<evidence type="ECO:0000313" key="3">
    <source>
        <dbReference type="Proteomes" id="UP000193144"/>
    </source>
</evidence>
<dbReference type="AlphaFoldDB" id="A0A1Y1Y168"/>
<reference evidence="2 3" key="1">
    <citation type="submission" date="2016-07" db="EMBL/GenBank/DDBJ databases">
        <title>Pervasive Adenine N6-methylation of Active Genes in Fungi.</title>
        <authorList>
            <consortium name="DOE Joint Genome Institute"/>
            <person name="Mondo S.J."/>
            <person name="Dannebaum R.O."/>
            <person name="Kuo R.C."/>
            <person name="Labutti K."/>
            <person name="Haridas S."/>
            <person name="Kuo A."/>
            <person name="Salamov A."/>
            <person name="Ahrendt S.R."/>
            <person name="Lipzen A."/>
            <person name="Sullivan W."/>
            <person name="Andreopoulos W.B."/>
            <person name="Clum A."/>
            <person name="Lindquist E."/>
            <person name="Daum C."/>
            <person name="Ramamoorthy G.K."/>
            <person name="Gryganskyi A."/>
            <person name="Culley D."/>
            <person name="Magnuson J.K."/>
            <person name="James T.Y."/>
            <person name="O'Malley M.A."/>
            <person name="Stajich J.E."/>
            <person name="Spatafora J.W."/>
            <person name="Visel A."/>
            <person name="Grigoriev I.V."/>
        </authorList>
    </citation>
    <scope>NUCLEOTIDE SEQUENCE [LARGE SCALE GENOMIC DNA]</scope>
    <source>
        <strain evidence="2 3">CBS 115471</strain>
    </source>
</reference>
<feature type="chain" id="PRO_5012237429" description="Beta/gamma crystallin 'Greek key' domain-containing protein" evidence="1">
    <location>
        <begin position="23"/>
        <end position="116"/>
    </location>
</feature>
<organism evidence="2 3">
    <name type="scientific">Clohesyomyces aquaticus</name>
    <dbReference type="NCBI Taxonomy" id="1231657"/>
    <lineage>
        <taxon>Eukaryota</taxon>
        <taxon>Fungi</taxon>
        <taxon>Dikarya</taxon>
        <taxon>Ascomycota</taxon>
        <taxon>Pezizomycotina</taxon>
        <taxon>Dothideomycetes</taxon>
        <taxon>Pleosporomycetidae</taxon>
        <taxon>Pleosporales</taxon>
        <taxon>Lindgomycetaceae</taxon>
        <taxon>Clohesyomyces</taxon>
    </lineage>
</organism>
<accession>A0A1Y1Y168</accession>